<comment type="caution">
    <text evidence="2">The sequence shown here is derived from an EMBL/GenBank/DDBJ whole genome shotgun (WGS) entry which is preliminary data.</text>
</comment>
<dbReference type="InterPro" id="IPR005162">
    <property type="entry name" value="Retrotrans_gag_dom"/>
</dbReference>
<organism evidence="2 3">
    <name type="scientific">Quercus rubra</name>
    <name type="common">Northern red oak</name>
    <name type="synonym">Quercus borealis</name>
    <dbReference type="NCBI Taxonomy" id="3512"/>
    <lineage>
        <taxon>Eukaryota</taxon>
        <taxon>Viridiplantae</taxon>
        <taxon>Streptophyta</taxon>
        <taxon>Embryophyta</taxon>
        <taxon>Tracheophyta</taxon>
        <taxon>Spermatophyta</taxon>
        <taxon>Magnoliopsida</taxon>
        <taxon>eudicotyledons</taxon>
        <taxon>Gunneridae</taxon>
        <taxon>Pentapetalae</taxon>
        <taxon>rosids</taxon>
        <taxon>fabids</taxon>
        <taxon>Fagales</taxon>
        <taxon>Fagaceae</taxon>
        <taxon>Quercus</taxon>
    </lineage>
</organism>
<dbReference type="AlphaFoldDB" id="A0AAN7FNU0"/>
<reference evidence="2 3" key="1">
    <citation type="journal article" date="2023" name="G3 (Bethesda)">
        <title>A haplotype-resolved chromosome-scale genome for Quercus rubra L. provides insights into the genetics of adaptive traits for red oak species.</title>
        <authorList>
            <person name="Kapoor B."/>
            <person name="Jenkins J."/>
            <person name="Schmutz J."/>
            <person name="Zhebentyayeva T."/>
            <person name="Kuelheim C."/>
            <person name="Coggeshall M."/>
            <person name="Heim C."/>
            <person name="Lasky J.R."/>
            <person name="Leites L."/>
            <person name="Islam-Faridi N."/>
            <person name="Romero-Severson J."/>
            <person name="DeLeo V.L."/>
            <person name="Lucas S.M."/>
            <person name="Lazic D."/>
            <person name="Gailing O."/>
            <person name="Carlson J."/>
            <person name="Staton M."/>
        </authorList>
    </citation>
    <scope>NUCLEOTIDE SEQUENCE [LARGE SCALE GENOMIC DNA]</scope>
    <source>
        <strain evidence="2">Pseudo-F2</strain>
    </source>
</reference>
<name>A0AAN7FNU0_QUERU</name>
<dbReference type="PANTHER" id="PTHR35046">
    <property type="entry name" value="ZINC KNUCKLE (CCHC-TYPE) FAMILY PROTEIN"/>
    <property type="match status" value="1"/>
</dbReference>
<gene>
    <name evidence="2" type="ORF">RGQ29_014998</name>
</gene>
<protein>
    <recommendedName>
        <fullName evidence="1">Retrotransposon gag domain-containing protein</fullName>
    </recommendedName>
</protein>
<dbReference type="Proteomes" id="UP001324115">
    <property type="component" value="Unassembled WGS sequence"/>
</dbReference>
<sequence>MTPIVYNRRNKKAFAAHEPEVWVHPKQQPQPHQEGEPQVTLKQTMELLRGQLASLTEEVRRIRRYHPRNNDELAKDAEIDSHSNFSNPIGQPRGGIPQEVLGPPRGKPKWESNFKIDLPEFYGSLNHEEFMDWLNQVERIFDFHEVPDSKKVKLIFIKLKGRASAWWEQLQVQRVRRGKRKIQDWCKMKQKLRNQFLPFNYTRSLYKQLHNLKQHSNAEEYIEAFYQLVARVDLNESEEKMVARFLNGLKPPIQDALSLHQLWTVFEAYNRALTFEKQLARRAFMQFQAYGDSKSTQVSAQGRPTTNSAQPFKINNIEDHSHPYRLTWLKTGNDIRVSKICMVSFLIRKKFQDSVFCDVVKMDACHLFLGRPWQYDKHTNHDGRKNTYNLYKDRQQYTLLPMKEKLILKTPTTAQPNFLLIVKKFAQETLATSVVYMLLIALELDAMIVPQSIKEFIKSFEDVFPNELPTKLPPMRDIACH</sequence>
<proteinExistence type="predicted"/>
<accession>A0AAN7FNU0</accession>
<evidence type="ECO:0000313" key="3">
    <source>
        <dbReference type="Proteomes" id="UP001324115"/>
    </source>
</evidence>
<evidence type="ECO:0000259" key="1">
    <source>
        <dbReference type="Pfam" id="PF03732"/>
    </source>
</evidence>
<evidence type="ECO:0000313" key="2">
    <source>
        <dbReference type="EMBL" id="KAK4597243.1"/>
    </source>
</evidence>
<dbReference type="Pfam" id="PF03732">
    <property type="entry name" value="Retrotrans_gag"/>
    <property type="match status" value="1"/>
</dbReference>
<dbReference type="PANTHER" id="PTHR35046:SF21">
    <property type="entry name" value="RETROTRANSPOSON GAG DOMAIN-CONTAINING PROTEIN-RELATED"/>
    <property type="match status" value="1"/>
</dbReference>
<dbReference type="EMBL" id="JAXUIC010000003">
    <property type="protein sequence ID" value="KAK4597243.1"/>
    <property type="molecule type" value="Genomic_DNA"/>
</dbReference>
<feature type="domain" description="Retrotransposon gag" evidence="1">
    <location>
        <begin position="153"/>
        <end position="251"/>
    </location>
</feature>
<keyword evidence="3" id="KW-1185">Reference proteome</keyword>